<dbReference type="AlphaFoldDB" id="A0A834WE89"/>
<reference evidence="2" key="1">
    <citation type="submission" date="2020-09" db="EMBL/GenBank/DDBJ databases">
        <title>Genome-Enabled Discovery of Anthraquinone Biosynthesis in Senna tora.</title>
        <authorList>
            <person name="Kang S.-H."/>
            <person name="Pandey R.P."/>
            <person name="Lee C.-M."/>
            <person name="Sim J.-S."/>
            <person name="Jeong J.-T."/>
            <person name="Choi B.-S."/>
            <person name="Jung M."/>
            <person name="Ginzburg D."/>
            <person name="Zhao K."/>
            <person name="Won S.Y."/>
            <person name="Oh T.-J."/>
            <person name="Yu Y."/>
            <person name="Kim N.-H."/>
            <person name="Lee O.R."/>
            <person name="Lee T.-H."/>
            <person name="Bashyal P."/>
            <person name="Kim T.-S."/>
            <person name="Lee W.-H."/>
            <person name="Kawkins C."/>
            <person name="Kim C.-K."/>
            <person name="Kim J.S."/>
            <person name="Ahn B.O."/>
            <person name="Rhee S.Y."/>
            <person name="Sohng J.K."/>
        </authorList>
    </citation>
    <scope>NUCLEOTIDE SEQUENCE</scope>
    <source>
        <tissue evidence="2">Leaf</tissue>
    </source>
</reference>
<organism evidence="2 3">
    <name type="scientific">Senna tora</name>
    <dbReference type="NCBI Taxonomy" id="362788"/>
    <lineage>
        <taxon>Eukaryota</taxon>
        <taxon>Viridiplantae</taxon>
        <taxon>Streptophyta</taxon>
        <taxon>Embryophyta</taxon>
        <taxon>Tracheophyta</taxon>
        <taxon>Spermatophyta</taxon>
        <taxon>Magnoliopsida</taxon>
        <taxon>eudicotyledons</taxon>
        <taxon>Gunneridae</taxon>
        <taxon>Pentapetalae</taxon>
        <taxon>rosids</taxon>
        <taxon>fabids</taxon>
        <taxon>Fabales</taxon>
        <taxon>Fabaceae</taxon>
        <taxon>Caesalpinioideae</taxon>
        <taxon>Cassia clade</taxon>
        <taxon>Senna</taxon>
    </lineage>
</organism>
<gene>
    <name evidence="2" type="ORF">G2W53_024897</name>
</gene>
<keyword evidence="3" id="KW-1185">Reference proteome</keyword>
<evidence type="ECO:0000313" key="2">
    <source>
        <dbReference type="EMBL" id="KAF7819442.1"/>
    </source>
</evidence>
<feature type="region of interest" description="Disordered" evidence="1">
    <location>
        <begin position="99"/>
        <end position="133"/>
    </location>
</feature>
<accession>A0A834WE89</accession>
<dbReference type="EMBL" id="JAAIUW010000008">
    <property type="protein sequence ID" value="KAF7819442.1"/>
    <property type="molecule type" value="Genomic_DNA"/>
</dbReference>
<protein>
    <submittedName>
        <fullName evidence="2">Uncharacterized protein</fullName>
    </submittedName>
</protein>
<feature type="region of interest" description="Disordered" evidence="1">
    <location>
        <begin position="181"/>
        <end position="213"/>
    </location>
</feature>
<comment type="caution">
    <text evidence="2">The sequence shown here is derived from an EMBL/GenBank/DDBJ whole genome shotgun (WGS) entry which is preliminary data.</text>
</comment>
<dbReference type="Proteomes" id="UP000634136">
    <property type="component" value="Unassembled WGS sequence"/>
</dbReference>
<proteinExistence type="predicted"/>
<evidence type="ECO:0000313" key="3">
    <source>
        <dbReference type="Proteomes" id="UP000634136"/>
    </source>
</evidence>
<name>A0A834WE89_9FABA</name>
<feature type="compositionally biased region" description="Polar residues" evidence="1">
    <location>
        <begin position="184"/>
        <end position="212"/>
    </location>
</feature>
<dbReference type="PANTHER" id="PTHR34280">
    <property type="entry name" value="OS01G0920100 PROTEIN"/>
    <property type="match status" value="1"/>
</dbReference>
<dbReference type="OrthoDB" id="1925325at2759"/>
<dbReference type="PANTHER" id="PTHR34280:SF2">
    <property type="entry name" value="OS01G0920100 PROTEIN"/>
    <property type="match status" value="1"/>
</dbReference>
<dbReference type="InterPro" id="IPR038947">
    <property type="entry name" value="At3g27210-like"/>
</dbReference>
<sequence length="259" mass="28475">MGSCSSVHRNSETEMKLGLAFGSKTGNLVIPPSPVKDQKKHNNNGNFRIGDIALNSHWSPSRSTNTTFRDYGSKEETFFDSKPWLDSDCEDDFYSVNGEFTPSRGNTPVHHSFKTPSENRSPGPMPGPSPTTEKKKKLLELFRESVRDNHYGDDGNTFSDVQNLVNGNKDVKQASINVPLPKSARSTPYNNMSGTNSVCSSTERTINGGNDSESFREKSMKSMQGCLPSLVSCRSFRERKRKMSPAVAANGKALTPLGV</sequence>
<evidence type="ECO:0000256" key="1">
    <source>
        <dbReference type="SAM" id="MobiDB-lite"/>
    </source>
</evidence>